<evidence type="ECO:0000256" key="4">
    <source>
        <dbReference type="SAM" id="Coils"/>
    </source>
</evidence>
<keyword evidence="2" id="KW-0378">Hydrolase</keyword>
<organism evidence="9">
    <name type="scientific">Fagus sylvatica</name>
    <name type="common">Beechnut</name>
    <dbReference type="NCBI Taxonomy" id="28930"/>
    <lineage>
        <taxon>Eukaryota</taxon>
        <taxon>Viridiplantae</taxon>
        <taxon>Streptophyta</taxon>
        <taxon>Embryophyta</taxon>
        <taxon>Tracheophyta</taxon>
        <taxon>Spermatophyta</taxon>
        <taxon>Magnoliopsida</taxon>
        <taxon>eudicotyledons</taxon>
        <taxon>Gunneridae</taxon>
        <taxon>Pentapetalae</taxon>
        <taxon>rosids</taxon>
        <taxon>fabids</taxon>
        <taxon>Fagales</taxon>
        <taxon>Fagaceae</taxon>
        <taxon>Fagus</taxon>
    </lineage>
</organism>
<dbReference type="Pfam" id="PF14363">
    <property type="entry name" value="AAA_assoc"/>
    <property type="match status" value="1"/>
</dbReference>
<evidence type="ECO:0000313" key="9">
    <source>
        <dbReference type="EMBL" id="SPC75412.1"/>
    </source>
</evidence>
<dbReference type="CDD" id="cd09272">
    <property type="entry name" value="RNase_HI_RT_Ty1"/>
    <property type="match status" value="1"/>
</dbReference>
<dbReference type="Pfam" id="PF25568">
    <property type="entry name" value="AAA_lid_At3g28540"/>
    <property type="match status" value="1"/>
</dbReference>
<dbReference type="Gene3D" id="3.40.50.300">
    <property type="entry name" value="P-loop containing nucleotide triphosphate hydrolases"/>
    <property type="match status" value="1"/>
</dbReference>
<evidence type="ECO:0000259" key="7">
    <source>
        <dbReference type="Pfam" id="PF14363"/>
    </source>
</evidence>
<dbReference type="Pfam" id="PF07727">
    <property type="entry name" value="RVT_2"/>
    <property type="match status" value="2"/>
</dbReference>
<dbReference type="InterPro" id="IPR043502">
    <property type="entry name" value="DNA/RNA_pol_sf"/>
</dbReference>
<dbReference type="Gene3D" id="6.10.280.40">
    <property type="match status" value="1"/>
</dbReference>
<evidence type="ECO:0000256" key="3">
    <source>
        <dbReference type="ARBA" id="ARBA00022842"/>
    </source>
</evidence>
<dbReference type="InterPro" id="IPR003960">
    <property type="entry name" value="ATPase_AAA_CS"/>
</dbReference>
<evidence type="ECO:0000259" key="8">
    <source>
        <dbReference type="Pfam" id="PF25568"/>
    </source>
</evidence>
<accession>A0A2N9EKS7</accession>
<keyword evidence="3" id="KW-0460">Magnesium</keyword>
<protein>
    <recommendedName>
        <fullName evidence="10">Reverse transcriptase Ty1/copia-type domain-containing protein</fullName>
    </recommendedName>
</protein>
<name>A0A2N9EKS7_FAGSY</name>
<feature type="domain" description="Reverse transcriptase Ty1/copia-type" evidence="6">
    <location>
        <begin position="126"/>
        <end position="240"/>
    </location>
</feature>
<evidence type="ECO:0008006" key="10">
    <source>
        <dbReference type="Google" id="ProtNLM"/>
    </source>
</evidence>
<dbReference type="InterPro" id="IPR025753">
    <property type="entry name" value="AAA_N_dom"/>
</dbReference>
<evidence type="ECO:0000259" key="6">
    <source>
        <dbReference type="Pfam" id="PF07727"/>
    </source>
</evidence>
<evidence type="ECO:0000256" key="2">
    <source>
        <dbReference type="ARBA" id="ARBA00022801"/>
    </source>
</evidence>
<dbReference type="SUPFAM" id="SSF56672">
    <property type="entry name" value="DNA/RNA polymerases"/>
    <property type="match status" value="1"/>
</dbReference>
<dbReference type="SUPFAM" id="SSF52540">
    <property type="entry name" value="P-loop containing nucleoside triphosphate hydrolases"/>
    <property type="match status" value="1"/>
</dbReference>
<feature type="coiled-coil region" evidence="4">
    <location>
        <begin position="869"/>
        <end position="896"/>
    </location>
</feature>
<keyword evidence="4" id="KW-0175">Coiled coil</keyword>
<dbReference type="GO" id="GO:0005524">
    <property type="term" value="F:ATP binding"/>
    <property type="evidence" value="ECO:0007669"/>
    <property type="project" value="InterPro"/>
</dbReference>
<feature type="domain" description="AAA+ ATPase At3g28540-like C-terminal" evidence="8">
    <location>
        <begin position="803"/>
        <end position="876"/>
    </location>
</feature>
<dbReference type="PANTHER" id="PTHR23070">
    <property type="entry name" value="BCS1 AAA-TYPE ATPASE"/>
    <property type="match status" value="1"/>
</dbReference>
<dbReference type="InterPro" id="IPR050747">
    <property type="entry name" value="Mitochondrial_chaperone_BCS1"/>
</dbReference>
<evidence type="ECO:0000256" key="1">
    <source>
        <dbReference type="ARBA" id="ARBA00001946"/>
    </source>
</evidence>
<dbReference type="InterPro" id="IPR027417">
    <property type="entry name" value="P-loop_NTPase"/>
</dbReference>
<dbReference type="EMBL" id="OIVN01000158">
    <property type="protein sequence ID" value="SPC75412.1"/>
    <property type="molecule type" value="Genomic_DNA"/>
</dbReference>
<feature type="domain" description="Reverse transcriptase Ty1/copia-type" evidence="6">
    <location>
        <begin position="243"/>
        <end position="299"/>
    </location>
</feature>
<dbReference type="AlphaFoldDB" id="A0A2N9EKS7"/>
<dbReference type="PROSITE" id="PS00674">
    <property type="entry name" value="AAA"/>
    <property type="match status" value="1"/>
</dbReference>
<sequence length="898" mass="102366">MGKPLYYGLSKDGLYPIHGLSLPSLKSRLSSASNHSSTADQSSFSAPRVSYTACRPDAWSKVSEASLWHMRLGHPQTRMLSHVLMLATSTTVNYLQTEPPTYKIASQIPEWLAAMASEFDALQRQHTWSLIPPSHGQNLVGCRWVYKIKRNTDGSVSRYKARLIAKGFHQKAGVDFDETFSPVVKPPTVCIILSLAAQNHWPLRQLDVSNAFLHGFLKENVFMAQPLGFVDSAQPSHVYIISQLSTTFELKDLGPLQYFLGLQIEYKKVGLFVHQQKYLTDLLHKFQMTDCKAAPTPIATTTPLSTDSNDALSDPTPFRSLVGALQYATFTRPDITFAVNRVCQFMHNPSNVHFVAAKRILRYLKGTLHKGVLFQPGPLALTTFTDADWAGDPSDKRSTFGVVVFLGHNPITWLAKKQHTVSRSSTEAEYRSLATGSTELAWLRQVFCDLKLYLPSAPLIWCDNTSALALASNPVFHGRTKHIEVDFHFVREKVVRGDLLLQFISTHDQLADIFTKALPSTRFLQLCSKLMEWGTPNCLIGLVKVLEQRVYDEYYDMKNLYFPHHLQVRIERCFHKFANSFNPYIEIIFHEFSGKYLKRNEAYIAIEYYLSSKSTEQAKRLKANVDKNCKSLVLTMDEHEEVLDEYEGVKLYWHPASFETLAMEPNKKKDIMDDLDSFRNAKEYYARIGKPWKRGKLLIETSSKSINVIEDIDCSLELTGKRKKKNKKDECKQKEESSNKLAEIEDESKSSKVTLSGLLNFIDGIWSASGGERLIIFTTNYVEKLDPALIRRRMDKHIELTYCDFEGFKVLAKNYLNLDSHHLFDTIRCLLEEINMTHAEVAEKLMPKTVTEDGETTCLKSLIQVLKTAKEETRIKAELEARLRAEKDMNERKTNEKC</sequence>
<gene>
    <name evidence="9" type="ORF">FSB_LOCUS3294</name>
</gene>
<dbReference type="InterPro" id="IPR013103">
    <property type="entry name" value="RVT_2"/>
</dbReference>
<dbReference type="InterPro" id="IPR003959">
    <property type="entry name" value="ATPase_AAA_core"/>
</dbReference>
<dbReference type="GO" id="GO:0016887">
    <property type="term" value="F:ATP hydrolysis activity"/>
    <property type="evidence" value="ECO:0007669"/>
    <property type="project" value="InterPro"/>
</dbReference>
<dbReference type="InterPro" id="IPR058017">
    <property type="entry name" value="At3g28540-like_C"/>
</dbReference>
<comment type="cofactor">
    <cofactor evidence="1">
        <name>Mg(2+)</name>
        <dbReference type="ChEBI" id="CHEBI:18420"/>
    </cofactor>
</comment>
<reference evidence="9" key="1">
    <citation type="submission" date="2018-02" db="EMBL/GenBank/DDBJ databases">
        <authorList>
            <person name="Cohen D.B."/>
            <person name="Kent A.D."/>
        </authorList>
    </citation>
    <scope>NUCLEOTIDE SEQUENCE</scope>
</reference>
<dbReference type="Pfam" id="PF00004">
    <property type="entry name" value="AAA"/>
    <property type="match status" value="1"/>
</dbReference>
<evidence type="ECO:0000259" key="5">
    <source>
        <dbReference type="Pfam" id="PF00004"/>
    </source>
</evidence>
<feature type="domain" description="AAA-type ATPase N-terminal" evidence="7">
    <location>
        <begin position="562"/>
        <end position="654"/>
    </location>
</feature>
<proteinExistence type="predicted"/>
<feature type="domain" description="ATPase AAA-type core" evidence="5">
    <location>
        <begin position="745"/>
        <end position="801"/>
    </location>
</feature>